<organism evidence="4 5">
    <name type="scientific">Cytobacillus gottheilii</name>
    <dbReference type="NCBI Taxonomy" id="859144"/>
    <lineage>
        <taxon>Bacteria</taxon>
        <taxon>Bacillati</taxon>
        <taxon>Bacillota</taxon>
        <taxon>Bacilli</taxon>
        <taxon>Bacillales</taxon>
        <taxon>Bacillaceae</taxon>
        <taxon>Cytobacillus</taxon>
    </lineage>
</organism>
<protein>
    <submittedName>
        <fullName evidence="4">S-layer homology domain-containing protein</fullName>
    </submittedName>
</protein>
<keyword evidence="1 2" id="KW-0732">Signal</keyword>
<gene>
    <name evidence="4" type="ORF">J1899_20620</name>
</gene>
<evidence type="ECO:0000313" key="5">
    <source>
        <dbReference type="Proteomes" id="UP000679247"/>
    </source>
</evidence>
<dbReference type="Pfam" id="PF00395">
    <property type="entry name" value="SLH"/>
    <property type="match status" value="2"/>
</dbReference>
<dbReference type="RefSeq" id="WP_214476411.1">
    <property type="nucleotide sequence ID" value="NZ_CP071709.1"/>
</dbReference>
<accession>A0ABX8FDK9</accession>
<evidence type="ECO:0000259" key="3">
    <source>
        <dbReference type="PROSITE" id="PS51272"/>
    </source>
</evidence>
<sequence length="923" mass="95637">MAYQPKSYRKFVATAATATLVAGVLAPAVSAASFTDVPERYQDAVDFVVSKGIQGFSDTQFGTGENIKRVDAAVMVAKVVGLDTESAPAAGFTDVPARAQGAVNALKEAGITSGKSTTSFGAQDLITRGELAIWIDRAFNLEGSADHNFTDVADRYAEAVEALVANEITNGVSATSFGVTQNAKRGDFAIFLHRASNVDAELEVVEVSAINAKTIEVDFNTAVEDTSKASVELLRGAFKQNATINWSEDKKSVQLVGASNFQAADYTVNISGLTEKTLTGSVKIEAQKVASIEILDEVAVVSDSNSDGSLPTGATATVGYQVKDQYGTDISDNISLTTNDGNTVGASKGVVTLSGLNGKKVGDIVPVVLIDTATGTSASKTVKLSAESTVSSIEVAGIYNAKGEEVALNDASKASEAFIVLNLKDQYGKEITDAAKASGLVITNTNPTNLTVANAVEKVKIGDKDKLVIKIADIKKAGSTDVLLISTTNGQSAKYTVNVAETATSDAIAVSQPEIAVEDETTLIPVTVTDKAGNVITDKKLLSNPTKGIKVGGVTVAEGALEVKDGQVFYKTTFANAGTQALVFQSSTYKVATVTVSVKEAAKATLVRGLEKPLVLSTVKGAVTVTAKDHLVIEDQYGRVIKDSAAPVKVELVGTSDVVSVANNAVTPLKNGTATLKVSLVTENGNINSAVEVKVQVTDGTQYSDYEVAEIGKIQTGVAEAISVSGLLNGGKVALADSEYTASISGGKGTVAVTADKEFTVAEENLNVDSNGNEVDTEFTLKVTVNATGKVYEQKFVASNKAPVVQDFFFTTTAVDGSYADAKAITEATLASGSTIATSLKSGEKAVNVATVDQYGNKKVVAIPTNDTITVVPEKAGEVTITGNGTPNAEVALRAGVEESTVTLKIKVGSETKELKVKVGAPQ</sequence>
<evidence type="ECO:0000256" key="1">
    <source>
        <dbReference type="ARBA" id="ARBA00022729"/>
    </source>
</evidence>
<dbReference type="InterPro" id="IPR001119">
    <property type="entry name" value="SLH_dom"/>
</dbReference>
<dbReference type="EMBL" id="CP071709">
    <property type="protein sequence ID" value="QVY61317.1"/>
    <property type="molecule type" value="Genomic_DNA"/>
</dbReference>
<dbReference type="InterPro" id="IPR014755">
    <property type="entry name" value="Cu-Rt/internalin_Ig-like"/>
</dbReference>
<keyword evidence="5" id="KW-1185">Reference proteome</keyword>
<feature type="signal peptide" evidence="2">
    <location>
        <begin position="1"/>
        <end position="31"/>
    </location>
</feature>
<evidence type="ECO:0000313" key="4">
    <source>
        <dbReference type="EMBL" id="QVY61317.1"/>
    </source>
</evidence>
<evidence type="ECO:0000256" key="2">
    <source>
        <dbReference type="SAM" id="SignalP"/>
    </source>
</evidence>
<proteinExistence type="predicted"/>
<dbReference type="PROSITE" id="PS51272">
    <property type="entry name" value="SLH"/>
    <property type="match status" value="1"/>
</dbReference>
<feature type="domain" description="SLH" evidence="3">
    <location>
        <begin position="86"/>
        <end position="149"/>
    </location>
</feature>
<dbReference type="Gene3D" id="2.60.40.1220">
    <property type="match status" value="1"/>
</dbReference>
<feature type="chain" id="PRO_5046759363" evidence="2">
    <location>
        <begin position="32"/>
        <end position="923"/>
    </location>
</feature>
<name>A0ABX8FDK9_9BACI</name>
<reference evidence="4 5" key="1">
    <citation type="submission" date="2021-03" db="EMBL/GenBank/DDBJ databases">
        <title>The first data on the complete genome of the tetrodotoxin-producing bacterium.</title>
        <authorList>
            <person name="Melnikova D.I."/>
            <person name="Nijland R."/>
            <person name="Magarlamov T.Y."/>
        </authorList>
    </citation>
    <scope>NUCLEOTIDE SEQUENCE [LARGE SCALE GENOMIC DNA]</scope>
    <source>
        <strain evidence="4 5">1839</strain>
    </source>
</reference>
<dbReference type="Proteomes" id="UP000679247">
    <property type="component" value="Chromosome"/>
</dbReference>